<dbReference type="CDD" id="cd00160">
    <property type="entry name" value="RhoGEF"/>
    <property type="match status" value="1"/>
</dbReference>
<dbReference type="InterPro" id="IPR000219">
    <property type="entry name" value="DH_dom"/>
</dbReference>
<dbReference type="RefSeq" id="XP_042627648.1">
    <property type="nucleotide sequence ID" value="XM_042771714.1"/>
</dbReference>
<evidence type="ECO:0000259" key="1">
    <source>
        <dbReference type="PROSITE" id="PS50010"/>
    </source>
</evidence>
<protein>
    <submittedName>
        <fullName evidence="2">Proto-oncogene vav-like</fullName>
    </submittedName>
</protein>
<dbReference type="GeneID" id="109074530"/>
<dbReference type="PROSITE" id="PS50010">
    <property type="entry name" value="DH_2"/>
    <property type="match status" value="1"/>
</dbReference>
<dbReference type="Pfam" id="PF00621">
    <property type="entry name" value="RhoGEF"/>
    <property type="match status" value="1"/>
</dbReference>
<dbReference type="KEGG" id="ccar:109074530"/>
<dbReference type="GO" id="GO:0016477">
    <property type="term" value="P:cell migration"/>
    <property type="evidence" value="ECO:0007669"/>
    <property type="project" value="TreeGrafter"/>
</dbReference>
<dbReference type="SMART" id="SM00325">
    <property type="entry name" value="RhoGEF"/>
    <property type="match status" value="1"/>
</dbReference>
<dbReference type="PANTHER" id="PTHR45818">
    <property type="entry name" value="PROTEIN VAV"/>
    <property type="match status" value="1"/>
</dbReference>
<dbReference type="GO" id="GO:0005737">
    <property type="term" value="C:cytoplasm"/>
    <property type="evidence" value="ECO:0007669"/>
    <property type="project" value="TreeGrafter"/>
</dbReference>
<organism evidence="2">
    <name type="scientific">Cyprinus carpio</name>
    <name type="common">Common carp</name>
    <dbReference type="NCBI Taxonomy" id="7962"/>
    <lineage>
        <taxon>Eukaryota</taxon>
        <taxon>Metazoa</taxon>
        <taxon>Chordata</taxon>
        <taxon>Craniata</taxon>
        <taxon>Vertebrata</taxon>
        <taxon>Euteleostomi</taxon>
        <taxon>Actinopterygii</taxon>
        <taxon>Neopterygii</taxon>
        <taxon>Teleostei</taxon>
        <taxon>Ostariophysi</taxon>
        <taxon>Cypriniformes</taxon>
        <taxon>Cyprinidae</taxon>
        <taxon>Cyprininae</taxon>
        <taxon>Cyprinus</taxon>
    </lineage>
</organism>
<dbReference type="OrthoDB" id="8900004at2759"/>
<evidence type="ECO:0000313" key="2">
    <source>
        <dbReference type="RefSeq" id="XP_042627648.1"/>
    </source>
</evidence>
<proteinExistence type="predicted"/>
<dbReference type="PANTHER" id="PTHR45818:SF2">
    <property type="entry name" value="PROTO-ONCOGENE VAV"/>
    <property type="match status" value="1"/>
</dbReference>
<gene>
    <name evidence="2" type="primary">LOC109074530</name>
</gene>
<name>A0A9Q9YWF9_CYPCA</name>
<dbReference type="Proteomes" id="UP001155660">
    <property type="component" value="Chromosome A15"/>
</dbReference>
<feature type="domain" description="DH" evidence="1">
    <location>
        <begin position="1"/>
        <end position="145"/>
    </location>
</feature>
<sequence>MTRRSGQKRRQYTNTLESILQHFLKPLQPFLQPVDIENIFINIEDLAKTHRSLLHELQESILHLRAENLYQIFIDYKERLLLYGRYCSQVEAATKHLDKITSTHEDVKMRLEECSVRANSGRFSLRDLLMVPMQRVLKYHLLLQSHKKVGSDVERRGAELEKTSCPKTRTPISLSPEEVCDEFSVVTAAE</sequence>
<dbReference type="AlphaFoldDB" id="A0A9Q9YWF9"/>
<reference evidence="2" key="1">
    <citation type="submission" date="2025-08" db="UniProtKB">
        <authorList>
            <consortium name="RefSeq"/>
        </authorList>
    </citation>
    <scope>IDENTIFICATION</scope>
    <source>
        <tissue evidence="2">Muscle</tissue>
    </source>
</reference>
<dbReference type="GO" id="GO:0005085">
    <property type="term" value="F:guanyl-nucleotide exchange factor activity"/>
    <property type="evidence" value="ECO:0007669"/>
    <property type="project" value="InterPro"/>
</dbReference>
<accession>A0A9Q9YWF9</accession>